<accession>A0A8R1Z4B5</accession>
<sequence length="65" mass="7057">MNSMLSNGPYVMLLLAKCQTLRMLESSAIPTITINATVDRASIITLYHEDEAGQRCGNDCGIVIV</sequence>
<accession>A0A2A6B731</accession>
<dbReference type="Proteomes" id="UP000005239">
    <property type="component" value="Unassembled WGS sequence"/>
</dbReference>
<keyword evidence="2" id="KW-1185">Reference proteome</keyword>
<name>A0A2A6B731_PRIPA</name>
<reference evidence="1" key="2">
    <citation type="submission" date="2022-06" db="UniProtKB">
        <authorList>
            <consortium name="EnsemblMetazoa"/>
        </authorList>
    </citation>
    <scope>IDENTIFICATION</scope>
    <source>
        <strain evidence="1">PS312</strain>
    </source>
</reference>
<gene>
    <name evidence="1" type="primary">WBGene00282133</name>
</gene>
<protein>
    <submittedName>
        <fullName evidence="1">Uncharacterized protein</fullName>
    </submittedName>
</protein>
<dbReference type="AlphaFoldDB" id="A0A2A6B731"/>
<evidence type="ECO:0000313" key="1">
    <source>
        <dbReference type="EnsemblMetazoa" id="PPA43764.1"/>
    </source>
</evidence>
<organism evidence="1 2">
    <name type="scientific">Pristionchus pacificus</name>
    <name type="common">Parasitic nematode worm</name>
    <dbReference type="NCBI Taxonomy" id="54126"/>
    <lineage>
        <taxon>Eukaryota</taxon>
        <taxon>Metazoa</taxon>
        <taxon>Ecdysozoa</taxon>
        <taxon>Nematoda</taxon>
        <taxon>Chromadorea</taxon>
        <taxon>Rhabditida</taxon>
        <taxon>Rhabditina</taxon>
        <taxon>Diplogasteromorpha</taxon>
        <taxon>Diplogasteroidea</taxon>
        <taxon>Neodiplogasteridae</taxon>
        <taxon>Pristionchus</taxon>
    </lineage>
</organism>
<proteinExistence type="predicted"/>
<dbReference type="EnsemblMetazoa" id="PPA43764.1">
    <property type="protein sequence ID" value="PPA43764.1"/>
    <property type="gene ID" value="WBGene00282133"/>
</dbReference>
<evidence type="ECO:0000313" key="2">
    <source>
        <dbReference type="Proteomes" id="UP000005239"/>
    </source>
</evidence>
<reference evidence="2" key="1">
    <citation type="journal article" date="2008" name="Nat. Genet.">
        <title>The Pristionchus pacificus genome provides a unique perspective on nematode lifestyle and parasitism.</title>
        <authorList>
            <person name="Dieterich C."/>
            <person name="Clifton S.W."/>
            <person name="Schuster L.N."/>
            <person name="Chinwalla A."/>
            <person name="Delehaunty K."/>
            <person name="Dinkelacker I."/>
            <person name="Fulton L."/>
            <person name="Fulton R."/>
            <person name="Godfrey J."/>
            <person name="Minx P."/>
            <person name="Mitreva M."/>
            <person name="Roeseler W."/>
            <person name="Tian H."/>
            <person name="Witte H."/>
            <person name="Yang S.P."/>
            <person name="Wilson R.K."/>
            <person name="Sommer R.J."/>
        </authorList>
    </citation>
    <scope>NUCLEOTIDE SEQUENCE [LARGE SCALE GENOMIC DNA]</scope>
    <source>
        <strain evidence="2">PS312</strain>
    </source>
</reference>